<protein>
    <submittedName>
        <fullName evidence="1">Uncharacterized protein</fullName>
    </submittedName>
</protein>
<evidence type="ECO:0000313" key="2">
    <source>
        <dbReference type="Proteomes" id="UP000614058"/>
    </source>
</evidence>
<dbReference type="RefSeq" id="WP_200520911.1">
    <property type="nucleotide sequence ID" value="NZ_JAEHNZ010000001.1"/>
</dbReference>
<comment type="caution">
    <text evidence="1">The sequence shown here is derived from an EMBL/GenBank/DDBJ whole genome shotgun (WGS) entry which is preliminary data.</text>
</comment>
<dbReference type="Proteomes" id="UP000614058">
    <property type="component" value="Unassembled WGS sequence"/>
</dbReference>
<sequence>MRTNETTTACCQNRVLNTPNFISGCLNHAGTRARMFGQPEIIARAPTACWQAVHWLG</sequence>
<reference evidence="1 2" key="1">
    <citation type="journal article" date="2021" name="Pathogens">
        <title>Isolation and Characterization of Kingella bonacorsii sp. nov., A Novel Kingella Species Detected in a Stable Periodontitis Subject.</title>
        <authorList>
            <person name="Antezack A."/>
            <person name="Boxberger M."/>
            <person name="Rolland C."/>
            <person name="Monnet-Corti V."/>
            <person name="La Scola B."/>
        </authorList>
    </citation>
    <scope>NUCLEOTIDE SEQUENCE [LARGE SCALE GENOMIC DNA]</scope>
    <source>
        <strain evidence="1 2">Marseille-Q4569</strain>
    </source>
</reference>
<name>A0ABS1BP51_9NEIS</name>
<evidence type="ECO:0000313" key="1">
    <source>
        <dbReference type="EMBL" id="MBK0395081.1"/>
    </source>
</evidence>
<dbReference type="PROSITE" id="PS51257">
    <property type="entry name" value="PROKAR_LIPOPROTEIN"/>
    <property type="match status" value="1"/>
</dbReference>
<accession>A0ABS1BP51</accession>
<gene>
    <name evidence="1" type="ORF">JDW22_00420</name>
</gene>
<proteinExistence type="predicted"/>
<organism evidence="1 2">
    <name type="scientific">Kingella bonacorsii</name>
    <dbReference type="NCBI Taxonomy" id="2796361"/>
    <lineage>
        <taxon>Bacteria</taxon>
        <taxon>Pseudomonadati</taxon>
        <taxon>Pseudomonadota</taxon>
        <taxon>Betaproteobacteria</taxon>
        <taxon>Neisseriales</taxon>
        <taxon>Neisseriaceae</taxon>
        <taxon>Kingella</taxon>
    </lineage>
</organism>
<dbReference type="EMBL" id="JAEHNZ010000001">
    <property type="protein sequence ID" value="MBK0395081.1"/>
    <property type="molecule type" value="Genomic_DNA"/>
</dbReference>
<keyword evidence="2" id="KW-1185">Reference proteome</keyword>